<dbReference type="EMBL" id="CM044705">
    <property type="protein sequence ID" value="KAI5661023.1"/>
    <property type="molecule type" value="Genomic_DNA"/>
</dbReference>
<name>A0ACC0AM41_CATRO</name>
<comment type="caution">
    <text evidence="1">The sequence shown here is derived from an EMBL/GenBank/DDBJ whole genome shotgun (WGS) entry which is preliminary data.</text>
</comment>
<evidence type="ECO:0000313" key="1">
    <source>
        <dbReference type="EMBL" id="KAI5661023.1"/>
    </source>
</evidence>
<proteinExistence type="predicted"/>
<keyword evidence="2" id="KW-1185">Reference proteome</keyword>
<sequence length="148" mass="16745">MQSFSSCTTSNLQQIGEIEIDSKLSSRIRRYNLKSTTDSTTSNLQQTCEVEIDSNYFKKKKKKKKKILQNMSGLVDMWTNEVAKLREKGSSAISSGTTSEGSRRRMIGDEIDNERTSLSKKELVRQIKMPSFHCSEASVSMLLDCFSP</sequence>
<organism evidence="1 2">
    <name type="scientific">Catharanthus roseus</name>
    <name type="common">Madagascar periwinkle</name>
    <name type="synonym">Vinca rosea</name>
    <dbReference type="NCBI Taxonomy" id="4058"/>
    <lineage>
        <taxon>Eukaryota</taxon>
        <taxon>Viridiplantae</taxon>
        <taxon>Streptophyta</taxon>
        <taxon>Embryophyta</taxon>
        <taxon>Tracheophyta</taxon>
        <taxon>Spermatophyta</taxon>
        <taxon>Magnoliopsida</taxon>
        <taxon>eudicotyledons</taxon>
        <taxon>Gunneridae</taxon>
        <taxon>Pentapetalae</taxon>
        <taxon>asterids</taxon>
        <taxon>lamiids</taxon>
        <taxon>Gentianales</taxon>
        <taxon>Apocynaceae</taxon>
        <taxon>Rauvolfioideae</taxon>
        <taxon>Vinceae</taxon>
        <taxon>Catharanthinae</taxon>
        <taxon>Catharanthus</taxon>
    </lineage>
</organism>
<dbReference type="Proteomes" id="UP001060085">
    <property type="component" value="Linkage Group LG05"/>
</dbReference>
<evidence type="ECO:0000313" key="2">
    <source>
        <dbReference type="Proteomes" id="UP001060085"/>
    </source>
</evidence>
<reference evidence="2" key="1">
    <citation type="journal article" date="2023" name="Nat. Plants">
        <title>Single-cell RNA sequencing provides a high-resolution roadmap for understanding the multicellular compartmentation of specialized metabolism.</title>
        <authorList>
            <person name="Sun S."/>
            <person name="Shen X."/>
            <person name="Li Y."/>
            <person name="Li Y."/>
            <person name="Wang S."/>
            <person name="Li R."/>
            <person name="Zhang H."/>
            <person name="Shen G."/>
            <person name="Guo B."/>
            <person name="Wei J."/>
            <person name="Xu J."/>
            <person name="St-Pierre B."/>
            <person name="Chen S."/>
            <person name="Sun C."/>
        </authorList>
    </citation>
    <scope>NUCLEOTIDE SEQUENCE [LARGE SCALE GENOMIC DNA]</scope>
</reference>
<gene>
    <name evidence="1" type="ORF">M9H77_20346</name>
</gene>
<accession>A0ACC0AM41</accession>
<protein>
    <submittedName>
        <fullName evidence="1">Uncharacterized protein</fullName>
    </submittedName>
</protein>